<keyword evidence="13" id="KW-1185">Reference proteome</keyword>
<dbReference type="PANTHER" id="PTHR48277:SF1">
    <property type="entry name" value="MITOCHONDRIAL RIBOSOMAL PROTEIN S5"/>
    <property type="match status" value="1"/>
</dbReference>
<comment type="function">
    <text evidence="6">Component of the mitochondrial ribosome (mitoribosome), a dedicated translation machinery responsible for the synthesis of mitochondrial genome-encoded proteins, including at least some of the essential transmembrane subunits of the mitochondrial respiratory chain. The mitoribosomes are attached to the mitochondrial inner membrane and translation products are cotranslationally integrated into the membrane.</text>
</comment>
<keyword evidence="3 8" id="KW-0689">Ribosomal protein</keyword>
<dbReference type="InterPro" id="IPR005324">
    <property type="entry name" value="Ribosomal_uS5_C"/>
</dbReference>
<proteinExistence type="inferred from homology"/>
<evidence type="ECO:0000256" key="5">
    <source>
        <dbReference type="ARBA" id="ARBA00023274"/>
    </source>
</evidence>
<accession>A0AAD9T3M5</accession>
<evidence type="ECO:0000259" key="11">
    <source>
        <dbReference type="PROSITE" id="PS50881"/>
    </source>
</evidence>
<evidence type="ECO:0000256" key="10">
    <source>
        <dbReference type="SAM" id="MobiDB-lite"/>
    </source>
</evidence>
<feature type="domain" description="S5 DRBM" evidence="11">
    <location>
        <begin position="281"/>
        <end position="344"/>
    </location>
</feature>
<dbReference type="Gene3D" id="3.30.160.20">
    <property type="match status" value="1"/>
</dbReference>
<comment type="subcellular location">
    <subcellularLocation>
        <location evidence="1">Mitochondrion</location>
    </subcellularLocation>
</comment>
<sequence>MSVSRPARCVFSVPAMPIMRPRIRCRNFHSSPSLCERRRPKPAKVSIAKKPARELFKGYTPDEKALLAKKYTPEQIEAIEAGEEAISPEDLDKHGVIRSDIGTLPYLDDFSETRSVLDRPAKYKGPIDVKARLMTPEEMDKNWTEVEEQYKRERDAEWALNPPKEEKEEDADVPIGRNGLPVPPDQRVPRREIMSRLDMMKIEDRLSSFTGAKGPIPREQETYFTAPGMPKKFLEDEGQNVIGSAKSEADLEKTADPRDPDGLYNRLLKQTGMTLDEVLDLKVKILVSHRVVNQTRLGKIASVYCLAIAGNRHGRLGIGESKGQETEAAMQNARSSAIRNMQPIPRYEERTIFGDVDAKVSAVEVKLMSRPPGFGLRCQHLIFEMARAAGIHDLAAKVPRSRNKMNTVKAAYQAMMKQRIPDEVARGRGKKLVDVRKVYYAGRV</sequence>
<reference evidence="12" key="1">
    <citation type="submission" date="2023-06" db="EMBL/GenBank/DDBJ databases">
        <title>Draft genome of Marssonina rosae.</title>
        <authorList>
            <person name="Cheng Q."/>
        </authorList>
    </citation>
    <scope>NUCLEOTIDE SEQUENCE</scope>
    <source>
        <strain evidence="12">R4</strain>
    </source>
</reference>
<evidence type="ECO:0000313" key="13">
    <source>
        <dbReference type="Proteomes" id="UP001285354"/>
    </source>
</evidence>
<dbReference type="InterPro" id="IPR000851">
    <property type="entry name" value="Ribosomal_uS5"/>
</dbReference>
<dbReference type="SUPFAM" id="SSF54768">
    <property type="entry name" value="dsRNA-binding domain-like"/>
    <property type="match status" value="1"/>
</dbReference>
<dbReference type="AlphaFoldDB" id="A0AAD9T3M5"/>
<dbReference type="InterPro" id="IPR014721">
    <property type="entry name" value="Ribsml_uS5_D2-typ_fold_subgr"/>
</dbReference>
<evidence type="ECO:0000256" key="8">
    <source>
        <dbReference type="PROSITE-ProRule" id="PRU00268"/>
    </source>
</evidence>
<dbReference type="GO" id="GO:0003735">
    <property type="term" value="F:structural constituent of ribosome"/>
    <property type="evidence" value="ECO:0007669"/>
    <property type="project" value="UniProtKB-UniRule"/>
</dbReference>
<dbReference type="Gene3D" id="3.30.230.10">
    <property type="match status" value="1"/>
</dbReference>
<dbReference type="SUPFAM" id="SSF54211">
    <property type="entry name" value="Ribosomal protein S5 domain 2-like"/>
    <property type="match status" value="1"/>
</dbReference>
<comment type="similarity">
    <text evidence="2 9">Belongs to the universal ribosomal protein uS5 family.</text>
</comment>
<evidence type="ECO:0000256" key="9">
    <source>
        <dbReference type="RuleBase" id="RU003823"/>
    </source>
</evidence>
<dbReference type="GO" id="GO:0005763">
    <property type="term" value="C:mitochondrial small ribosomal subunit"/>
    <property type="evidence" value="ECO:0007669"/>
    <property type="project" value="UniProtKB-ARBA"/>
</dbReference>
<evidence type="ECO:0000256" key="2">
    <source>
        <dbReference type="ARBA" id="ARBA00008945"/>
    </source>
</evidence>
<organism evidence="12 13">
    <name type="scientific">Diplocarpon rosae</name>
    <dbReference type="NCBI Taxonomy" id="946125"/>
    <lineage>
        <taxon>Eukaryota</taxon>
        <taxon>Fungi</taxon>
        <taxon>Dikarya</taxon>
        <taxon>Ascomycota</taxon>
        <taxon>Pezizomycotina</taxon>
        <taxon>Leotiomycetes</taxon>
        <taxon>Helotiales</taxon>
        <taxon>Drepanopezizaceae</taxon>
        <taxon>Diplocarpon</taxon>
    </lineage>
</organism>
<dbReference type="Pfam" id="PF03719">
    <property type="entry name" value="Ribosomal_S5_C"/>
    <property type="match status" value="1"/>
</dbReference>
<evidence type="ECO:0000256" key="3">
    <source>
        <dbReference type="ARBA" id="ARBA00022980"/>
    </source>
</evidence>
<dbReference type="FunFam" id="3.30.160.20:FF:000022">
    <property type="entry name" value="28S ribosomal protein S5, mitochondrial"/>
    <property type="match status" value="1"/>
</dbReference>
<dbReference type="Proteomes" id="UP001285354">
    <property type="component" value="Unassembled WGS sequence"/>
</dbReference>
<evidence type="ECO:0000256" key="1">
    <source>
        <dbReference type="ARBA" id="ARBA00004173"/>
    </source>
</evidence>
<evidence type="ECO:0000313" key="12">
    <source>
        <dbReference type="EMBL" id="KAK2628027.1"/>
    </source>
</evidence>
<dbReference type="PANTHER" id="PTHR48277">
    <property type="entry name" value="MITOCHONDRIAL RIBOSOMAL PROTEIN S5"/>
    <property type="match status" value="1"/>
</dbReference>
<name>A0AAD9T3M5_9HELO</name>
<protein>
    <recommendedName>
        <fullName evidence="7">Small ribosomal subunit protein uS5m</fullName>
    </recommendedName>
</protein>
<keyword evidence="4" id="KW-0496">Mitochondrion</keyword>
<gene>
    <name evidence="12" type="ORF">QTJ16_002673</name>
</gene>
<dbReference type="InterPro" id="IPR013810">
    <property type="entry name" value="Ribosomal_uS5_N"/>
</dbReference>
<dbReference type="GO" id="GO:0003723">
    <property type="term" value="F:RNA binding"/>
    <property type="evidence" value="ECO:0007669"/>
    <property type="project" value="InterPro"/>
</dbReference>
<evidence type="ECO:0000256" key="6">
    <source>
        <dbReference type="ARBA" id="ARBA00037226"/>
    </source>
</evidence>
<dbReference type="PROSITE" id="PS50881">
    <property type="entry name" value="S5_DSRBD"/>
    <property type="match status" value="1"/>
</dbReference>
<evidence type="ECO:0000256" key="7">
    <source>
        <dbReference type="ARBA" id="ARBA00039335"/>
    </source>
</evidence>
<dbReference type="Pfam" id="PF00333">
    <property type="entry name" value="Ribosomal_S5"/>
    <property type="match status" value="1"/>
</dbReference>
<dbReference type="GO" id="GO:0006412">
    <property type="term" value="P:translation"/>
    <property type="evidence" value="ECO:0007669"/>
    <property type="project" value="InterPro"/>
</dbReference>
<dbReference type="FunFam" id="3.30.230.10:FF:000041">
    <property type="entry name" value="37S ribosomal protein S5"/>
    <property type="match status" value="1"/>
</dbReference>
<keyword evidence="5 8" id="KW-0687">Ribonucleoprotein</keyword>
<dbReference type="EMBL" id="JAUBYV010000003">
    <property type="protein sequence ID" value="KAK2628027.1"/>
    <property type="molecule type" value="Genomic_DNA"/>
</dbReference>
<dbReference type="InterPro" id="IPR020568">
    <property type="entry name" value="Ribosomal_Su5_D2-typ_SF"/>
</dbReference>
<feature type="region of interest" description="Disordered" evidence="10">
    <location>
        <begin position="162"/>
        <end position="187"/>
    </location>
</feature>
<comment type="caution">
    <text evidence="12">The sequence shown here is derived from an EMBL/GenBank/DDBJ whole genome shotgun (WGS) entry which is preliminary data.</text>
</comment>
<evidence type="ECO:0000256" key="4">
    <source>
        <dbReference type="ARBA" id="ARBA00023128"/>
    </source>
</evidence>